<organism evidence="2 3">
    <name type="scientific">Oryza sativa subsp. japonica</name>
    <name type="common">Rice</name>
    <dbReference type="NCBI Taxonomy" id="39947"/>
    <lineage>
        <taxon>Eukaryota</taxon>
        <taxon>Viridiplantae</taxon>
        <taxon>Streptophyta</taxon>
        <taxon>Embryophyta</taxon>
        <taxon>Tracheophyta</taxon>
        <taxon>Spermatophyta</taxon>
        <taxon>Magnoliopsida</taxon>
        <taxon>Liliopsida</taxon>
        <taxon>Poales</taxon>
        <taxon>Poaceae</taxon>
        <taxon>BOP clade</taxon>
        <taxon>Oryzoideae</taxon>
        <taxon>Oryzeae</taxon>
        <taxon>Oryzinae</taxon>
        <taxon>Oryza</taxon>
        <taxon>Oryza sativa</taxon>
    </lineage>
</organism>
<feature type="region of interest" description="Disordered" evidence="1">
    <location>
        <begin position="12"/>
        <end position="36"/>
    </location>
</feature>
<dbReference type="AlphaFoldDB" id="Q6ZJ51"/>
<gene>
    <name evidence="2" type="primary">OJ1005_B05.12</name>
</gene>
<reference evidence="3" key="1">
    <citation type="journal article" date="2005" name="Nature">
        <title>The map-based sequence of the rice genome.</title>
        <authorList>
            <consortium name="International rice genome sequencing project (IRGSP)"/>
            <person name="Matsumoto T."/>
            <person name="Wu J."/>
            <person name="Kanamori H."/>
            <person name="Katayose Y."/>
            <person name="Fujisawa M."/>
            <person name="Namiki N."/>
            <person name="Mizuno H."/>
            <person name="Yamamoto K."/>
            <person name="Antonio B.A."/>
            <person name="Baba T."/>
            <person name="Sakata K."/>
            <person name="Nagamura Y."/>
            <person name="Aoki H."/>
            <person name="Arikawa K."/>
            <person name="Arita K."/>
            <person name="Bito T."/>
            <person name="Chiden Y."/>
            <person name="Fujitsuka N."/>
            <person name="Fukunaka R."/>
            <person name="Hamada M."/>
            <person name="Harada C."/>
            <person name="Hayashi A."/>
            <person name="Hijishita S."/>
            <person name="Honda M."/>
            <person name="Hosokawa S."/>
            <person name="Ichikawa Y."/>
            <person name="Idonuma A."/>
            <person name="Iijima M."/>
            <person name="Ikeda M."/>
            <person name="Ikeno M."/>
            <person name="Ito K."/>
            <person name="Ito S."/>
            <person name="Ito T."/>
            <person name="Ito Y."/>
            <person name="Ito Y."/>
            <person name="Iwabuchi A."/>
            <person name="Kamiya K."/>
            <person name="Karasawa W."/>
            <person name="Kurita K."/>
            <person name="Katagiri S."/>
            <person name="Kikuta A."/>
            <person name="Kobayashi H."/>
            <person name="Kobayashi N."/>
            <person name="Machita K."/>
            <person name="Maehara T."/>
            <person name="Masukawa M."/>
            <person name="Mizubayashi T."/>
            <person name="Mukai Y."/>
            <person name="Nagasaki H."/>
            <person name="Nagata Y."/>
            <person name="Naito S."/>
            <person name="Nakashima M."/>
            <person name="Nakama Y."/>
            <person name="Nakamichi Y."/>
            <person name="Nakamura M."/>
            <person name="Meguro A."/>
            <person name="Negishi M."/>
            <person name="Ohta I."/>
            <person name="Ohta T."/>
            <person name="Okamoto M."/>
            <person name="Ono N."/>
            <person name="Saji S."/>
            <person name="Sakaguchi M."/>
            <person name="Sakai K."/>
            <person name="Shibata M."/>
            <person name="Shimokawa T."/>
            <person name="Song J."/>
            <person name="Takazaki Y."/>
            <person name="Terasawa K."/>
            <person name="Tsugane M."/>
            <person name="Tsuji K."/>
            <person name="Ueda S."/>
            <person name="Waki K."/>
            <person name="Yamagata H."/>
            <person name="Yamamoto M."/>
            <person name="Yamamoto S."/>
            <person name="Yamane H."/>
            <person name="Yoshiki S."/>
            <person name="Yoshihara R."/>
            <person name="Yukawa K."/>
            <person name="Zhong H."/>
            <person name="Yano M."/>
            <person name="Yuan Q."/>
            <person name="Ouyang S."/>
            <person name="Liu J."/>
            <person name="Jones K.M."/>
            <person name="Gansberger K."/>
            <person name="Moffat K."/>
            <person name="Hill J."/>
            <person name="Bera J."/>
            <person name="Fadrosh D."/>
            <person name="Jin S."/>
            <person name="Johri S."/>
            <person name="Kim M."/>
            <person name="Overton L."/>
            <person name="Reardon M."/>
            <person name="Tsitrin T."/>
            <person name="Vuong H."/>
            <person name="Weaver B."/>
            <person name="Ciecko A."/>
            <person name="Tallon L."/>
            <person name="Jackson J."/>
            <person name="Pai G."/>
            <person name="Aken S.V."/>
            <person name="Utterback T."/>
            <person name="Reidmuller S."/>
            <person name="Feldblyum T."/>
            <person name="Hsiao J."/>
            <person name="Zismann V."/>
            <person name="Iobst S."/>
            <person name="de Vazeille A.R."/>
            <person name="Buell C.R."/>
            <person name="Ying K."/>
            <person name="Li Y."/>
            <person name="Lu T."/>
            <person name="Huang Y."/>
            <person name="Zhao Q."/>
            <person name="Feng Q."/>
            <person name="Zhang L."/>
            <person name="Zhu J."/>
            <person name="Weng Q."/>
            <person name="Mu J."/>
            <person name="Lu Y."/>
            <person name="Fan D."/>
            <person name="Liu Y."/>
            <person name="Guan J."/>
            <person name="Zhang Y."/>
            <person name="Yu S."/>
            <person name="Liu X."/>
            <person name="Zhang Y."/>
            <person name="Hong G."/>
            <person name="Han B."/>
            <person name="Choisne N."/>
            <person name="Demange N."/>
            <person name="Orjeda G."/>
            <person name="Samain S."/>
            <person name="Cattolico L."/>
            <person name="Pelletier E."/>
            <person name="Couloux A."/>
            <person name="Segurens B."/>
            <person name="Wincker P."/>
            <person name="D'Hont A."/>
            <person name="Scarpelli C."/>
            <person name="Weissenbach J."/>
            <person name="Salanoubat M."/>
            <person name="Quetier F."/>
            <person name="Yu Y."/>
            <person name="Kim H.R."/>
            <person name="Rambo T."/>
            <person name="Currie J."/>
            <person name="Collura K."/>
            <person name="Luo M."/>
            <person name="Yang T."/>
            <person name="Ammiraju J.S.S."/>
            <person name="Engler F."/>
            <person name="Soderlund C."/>
            <person name="Wing R.A."/>
            <person name="Palmer L.E."/>
            <person name="de la Bastide M."/>
            <person name="Spiegel L."/>
            <person name="Nascimento L."/>
            <person name="Zutavern T."/>
            <person name="O'Shaughnessy A."/>
            <person name="Dike S."/>
            <person name="Dedhia N."/>
            <person name="Preston R."/>
            <person name="Balija V."/>
            <person name="McCombie W.R."/>
            <person name="Chow T."/>
            <person name="Chen H."/>
            <person name="Chung M."/>
            <person name="Chen C."/>
            <person name="Shaw J."/>
            <person name="Wu H."/>
            <person name="Hsiao K."/>
            <person name="Chao Y."/>
            <person name="Chu M."/>
            <person name="Cheng C."/>
            <person name="Hour A."/>
            <person name="Lee P."/>
            <person name="Lin S."/>
            <person name="Lin Y."/>
            <person name="Liou J."/>
            <person name="Liu S."/>
            <person name="Hsing Y."/>
            <person name="Raghuvanshi S."/>
            <person name="Mohanty A."/>
            <person name="Bharti A.K."/>
            <person name="Gaur A."/>
            <person name="Gupta V."/>
            <person name="Kumar D."/>
            <person name="Ravi V."/>
            <person name="Vij S."/>
            <person name="Kapur A."/>
            <person name="Khurana P."/>
            <person name="Khurana P."/>
            <person name="Khurana J.P."/>
            <person name="Tyagi A.K."/>
            <person name="Gaikwad K."/>
            <person name="Singh A."/>
            <person name="Dalal V."/>
            <person name="Srivastava S."/>
            <person name="Dixit A."/>
            <person name="Pal A.K."/>
            <person name="Ghazi I.A."/>
            <person name="Yadav M."/>
            <person name="Pandit A."/>
            <person name="Bhargava A."/>
            <person name="Sureshbabu K."/>
            <person name="Batra K."/>
            <person name="Sharma T.R."/>
            <person name="Mohapatra T."/>
            <person name="Singh N.K."/>
            <person name="Messing J."/>
            <person name="Nelson A.B."/>
            <person name="Fuks G."/>
            <person name="Kavchok S."/>
            <person name="Keizer G."/>
            <person name="Linton E."/>
            <person name="Llaca V."/>
            <person name="Song R."/>
            <person name="Tanyolac B."/>
            <person name="Young S."/>
            <person name="Ho-Il K."/>
            <person name="Hahn J.H."/>
            <person name="Sangsakoo G."/>
            <person name="Vanavichit A."/>
            <person name="de Mattos Luiz.A.T."/>
            <person name="Zimmer P.D."/>
            <person name="Malone G."/>
            <person name="Dellagostin O."/>
            <person name="de Oliveira A.C."/>
            <person name="Bevan M."/>
            <person name="Bancroft I."/>
            <person name="Minx P."/>
            <person name="Cordum H."/>
            <person name="Wilson R."/>
            <person name="Cheng Z."/>
            <person name="Jin W."/>
            <person name="Jiang J."/>
            <person name="Leong S.A."/>
            <person name="Iwama H."/>
            <person name="Gojobori T."/>
            <person name="Itoh T."/>
            <person name="Niimura Y."/>
            <person name="Fujii Y."/>
            <person name="Habara T."/>
            <person name="Sakai H."/>
            <person name="Sato Y."/>
            <person name="Wilson G."/>
            <person name="Kumar K."/>
            <person name="McCouch S."/>
            <person name="Juretic N."/>
            <person name="Hoen D."/>
            <person name="Wright S."/>
            <person name="Bruskiewich R."/>
            <person name="Bureau T."/>
            <person name="Miyao A."/>
            <person name="Hirochika H."/>
            <person name="Nishikawa T."/>
            <person name="Kadowaki K."/>
            <person name="Sugiura M."/>
            <person name="Burr B."/>
            <person name="Sasaki T."/>
        </authorList>
    </citation>
    <scope>NUCLEOTIDE SEQUENCE [LARGE SCALE GENOMIC DNA]</scope>
    <source>
        <strain evidence="3">cv. Nipponbare</strain>
    </source>
</reference>
<evidence type="ECO:0000313" key="3">
    <source>
        <dbReference type="Proteomes" id="UP000000763"/>
    </source>
</evidence>
<proteinExistence type="predicted"/>
<dbReference type="Proteomes" id="UP000000763">
    <property type="component" value="Chromosome 8"/>
</dbReference>
<sequence>MTILSLENLAPRFAEKGREPPRTTSAKSIGGGGIRRGERLEECGGSEALNLFLTAPPLALNEMIEGRRRIGEENNNIIALRDVWYGPCEDLDIIGRIKCSSTRGAASQNNKCTHPSTGWYVGSPSDDRSDPSLPYISLYALPWQPACCIAPSLTVLGVLLLQLQA</sequence>
<evidence type="ECO:0000313" key="2">
    <source>
        <dbReference type="EMBL" id="BAD09043.1"/>
    </source>
</evidence>
<reference evidence="3" key="2">
    <citation type="journal article" date="2008" name="Nucleic Acids Res.">
        <title>The rice annotation project database (RAP-DB): 2008 update.</title>
        <authorList>
            <consortium name="The rice annotation project (RAP)"/>
        </authorList>
    </citation>
    <scope>GENOME REANNOTATION</scope>
    <source>
        <strain evidence="3">cv. Nipponbare</strain>
    </source>
</reference>
<protein>
    <submittedName>
        <fullName evidence="2">Uncharacterized protein</fullName>
    </submittedName>
</protein>
<name>Q6ZJ51_ORYSJ</name>
<dbReference type="EMBL" id="AP003925">
    <property type="protein sequence ID" value="BAD09043.1"/>
    <property type="molecule type" value="Genomic_DNA"/>
</dbReference>
<evidence type="ECO:0000256" key="1">
    <source>
        <dbReference type="SAM" id="MobiDB-lite"/>
    </source>
</evidence>
<accession>Q6ZJ51</accession>